<evidence type="ECO:0000256" key="1">
    <source>
        <dbReference type="SAM" id="MobiDB-lite"/>
    </source>
</evidence>
<reference evidence="2 3" key="1">
    <citation type="journal article" date="2020" name="Phytopathology">
        <title>Genome Sequence Resources of Colletotrichum truncatum, C. plurivorum, C. musicola, and C. sojae: Four Species Pathogenic to Soybean (Glycine max).</title>
        <authorList>
            <person name="Rogerio F."/>
            <person name="Boufleur T.R."/>
            <person name="Ciampi-Guillardi M."/>
            <person name="Sukno S.A."/>
            <person name="Thon M.R."/>
            <person name="Massola Junior N.S."/>
            <person name="Baroncelli R."/>
        </authorList>
    </citation>
    <scope>NUCLEOTIDE SEQUENCE [LARGE SCALE GENOMIC DNA]</scope>
    <source>
        <strain evidence="2 3">LFN0009</strain>
    </source>
</reference>
<feature type="region of interest" description="Disordered" evidence="1">
    <location>
        <begin position="1"/>
        <end position="68"/>
    </location>
</feature>
<sequence length="123" mass="13376">MVVDTSPARRTVSTQPLPFQHFQQPPIGRPSDVRGARKVSSGPPPLRARQQLNSAPRARRRHGKTPPIYGTFFGVSDHLTSAALPVAPNSTAASPEKEFVGSYRQCQSIAIRVLQIQGKAIPK</sequence>
<dbReference type="AlphaFoldDB" id="A0A8H6MX39"/>
<dbReference type="EMBL" id="WIGN01000074">
    <property type="protein sequence ID" value="KAF6811426.1"/>
    <property type="molecule type" value="Genomic_DNA"/>
</dbReference>
<evidence type="ECO:0000313" key="3">
    <source>
        <dbReference type="Proteomes" id="UP000652219"/>
    </source>
</evidence>
<name>A0A8H6MX39_9PEZI</name>
<dbReference type="Proteomes" id="UP000652219">
    <property type="component" value="Unassembled WGS sequence"/>
</dbReference>
<accession>A0A8H6MX39</accession>
<proteinExistence type="predicted"/>
<gene>
    <name evidence="2" type="ORF">CSOJ01_05718</name>
</gene>
<protein>
    <submittedName>
        <fullName evidence="2">Uncharacterized protein</fullName>
    </submittedName>
</protein>
<keyword evidence="3" id="KW-1185">Reference proteome</keyword>
<feature type="compositionally biased region" description="Low complexity" evidence="1">
    <location>
        <begin position="15"/>
        <end position="26"/>
    </location>
</feature>
<organism evidence="2 3">
    <name type="scientific">Colletotrichum sojae</name>
    <dbReference type="NCBI Taxonomy" id="2175907"/>
    <lineage>
        <taxon>Eukaryota</taxon>
        <taxon>Fungi</taxon>
        <taxon>Dikarya</taxon>
        <taxon>Ascomycota</taxon>
        <taxon>Pezizomycotina</taxon>
        <taxon>Sordariomycetes</taxon>
        <taxon>Hypocreomycetidae</taxon>
        <taxon>Glomerellales</taxon>
        <taxon>Glomerellaceae</taxon>
        <taxon>Colletotrichum</taxon>
        <taxon>Colletotrichum orchidearum species complex</taxon>
    </lineage>
</organism>
<comment type="caution">
    <text evidence="2">The sequence shown here is derived from an EMBL/GenBank/DDBJ whole genome shotgun (WGS) entry which is preliminary data.</text>
</comment>
<evidence type="ECO:0000313" key="2">
    <source>
        <dbReference type="EMBL" id="KAF6811426.1"/>
    </source>
</evidence>